<dbReference type="OrthoDB" id="10453097at2759"/>
<dbReference type="EMBL" id="BRYA01000648">
    <property type="protein sequence ID" value="GMI27803.1"/>
    <property type="molecule type" value="Genomic_DNA"/>
</dbReference>
<dbReference type="AlphaFoldDB" id="A0A9W7G148"/>
<name>A0A9W7G148_9STRA</name>
<dbReference type="InterPro" id="IPR015943">
    <property type="entry name" value="WD40/YVTN_repeat-like_dom_sf"/>
</dbReference>
<evidence type="ECO:0000313" key="3">
    <source>
        <dbReference type="Proteomes" id="UP001165065"/>
    </source>
</evidence>
<dbReference type="InterPro" id="IPR036322">
    <property type="entry name" value="WD40_repeat_dom_sf"/>
</dbReference>
<evidence type="ECO:0000313" key="2">
    <source>
        <dbReference type="EMBL" id="GMI27803.1"/>
    </source>
</evidence>
<dbReference type="SUPFAM" id="SSF50978">
    <property type="entry name" value="WD40 repeat-like"/>
    <property type="match status" value="1"/>
</dbReference>
<dbReference type="Gene3D" id="2.130.10.10">
    <property type="entry name" value="YVTN repeat-like/Quinoprotein amine dehydrogenase"/>
    <property type="match status" value="1"/>
</dbReference>
<keyword evidence="3" id="KW-1185">Reference proteome</keyword>
<proteinExistence type="predicted"/>
<feature type="region of interest" description="Disordered" evidence="1">
    <location>
        <begin position="232"/>
        <end position="258"/>
    </location>
</feature>
<organism evidence="2 3">
    <name type="scientific">Triparma columacea</name>
    <dbReference type="NCBI Taxonomy" id="722753"/>
    <lineage>
        <taxon>Eukaryota</taxon>
        <taxon>Sar</taxon>
        <taxon>Stramenopiles</taxon>
        <taxon>Ochrophyta</taxon>
        <taxon>Bolidophyceae</taxon>
        <taxon>Parmales</taxon>
        <taxon>Triparmaceae</taxon>
        <taxon>Triparma</taxon>
    </lineage>
</organism>
<dbReference type="Proteomes" id="UP001165065">
    <property type="component" value="Unassembled WGS sequence"/>
</dbReference>
<protein>
    <submittedName>
        <fullName evidence="2">Uncharacterized protein</fullName>
    </submittedName>
</protein>
<feature type="compositionally biased region" description="Gly residues" evidence="1">
    <location>
        <begin position="238"/>
        <end position="251"/>
    </location>
</feature>
<reference evidence="3" key="1">
    <citation type="journal article" date="2023" name="Commun. Biol.">
        <title>Genome analysis of Parmales, the sister group of diatoms, reveals the evolutionary specialization of diatoms from phago-mixotrophs to photoautotrophs.</title>
        <authorList>
            <person name="Ban H."/>
            <person name="Sato S."/>
            <person name="Yoshikawa S."/>
            <person name="Yamada K."/>
            <person name="Nakamura Y."/>
            <person name="Ichinomiya M."/>
            <person name="Sato N."/>
            <person name="Blanc-Mathieu R."/>
            <person name="Endo H."/>
            <person name="Kuwata A."/>
            <person name="Ogata H."/>
        </authorList>
    </citation>
    <scope>NUCLEOTIDE SEQUENCE [LARGE SCALE GENOMIC DNA]</scope>
</reference>
<accession>A0A9W7G148</accession>
<sequence length="341" mass="35458">MTTSLLYTCPGTSNPVTLITLPPTPSTLQRLPGISLPGTSFLSGSSSLAVTVSGREVKLTNLSTMRSICSVGFGTTCAKALVTDESVFVEEGGNLHCLTLSPLNSIWTSPMEGGAAWDVGGGYAAVEVMGVDSTIGFIKVLDVSGGGKTLNERKVHSRKVACCKVNVGGRGGTTLVSAGLPCNSVKVTSLPGLDPMHVLYRGATMKQVTELAVFGNLVAAAGTETIHVWNLEDDESGGGEGGKGKGGQGGEGGREKKRNSFGLKQGLEAMGATSSLIKGLRSFYKVPTPESVESVHLCQSNRAQVDEEGRIVFQVVVIGGGRIRGWEWDGKSGRGVLEEVL</sequence>
<gene>
    <name evidence="2" type="ORF">TrCOL_g12387</name>
</gene>
<comment type="caution">
    <text evidence="2">The sequence shown here is derived from an EMBL/GenBank/DDBJ whole genome shotgun (WGS) entry which is preliminary data.</text>
</comment>
<evidence type="ECO:0000256" key="1">
    <source>
        <dbReference type="SAM" id="MobiDB-lite"/>
    </source>
</evidence>